<dbReference type="SUPFAM" id="SSF51161">
    <property type="entry name" value="Trimeric LpxA-like enzymes"/>
    <property type="match status" value="1"/>
</dbReference>
<dbReference type="GO" id="GO:0009245">
    <property type="term" value="P:lipid A biosynthetic process"/>
    <property type="evidence" value="ECO:0007669"/>
    <property type="project" value="UniProtKB-UniRule"/>
</dbReference>
<evidence type="ECO:0000256" key="6">
    <source>
        <dbReference type="HAMAP-Rule" id="MF_00387"/>
    </source>
</evidence>
<evidence type="ECO:0000256" key="4">
    <source>
        <dbReference type="ARBA" id="ARBA00023098"/>
    </source>
</evidence>
<dbReference type="NCBIfam" id="NF003657">
    <property type="entry name" value="PRK05289.1"/>
    <property type="match status" value="1"/>
</dbReference>
<comment type="subunit">
    <text evidence="6">Homotrimer.</text>
</comment>
<evidence type="ECO:0000259" key="7">
    <source>
        <dbReference type="Pfam" id="PF13720"/>
    </source>
</evidence>
<comment type="catalytic activity">
    <reaction evidence="6">
        <text>a (3R)-hydroxyacyl-[ACP] + UDP-N-acetyl-alpha-D-glucosamine = a UDP-3-O-[(3R)-3-hydroxyacyl]-N-acetyl-alpha-D-glucosamine + holo-[ACP]</text>
        <dbReference type="Rhea" id="RHEA:67812"/>
        <dbReference type="Rhea" id="RHEA-COMP:9685"/>
        <dbReference type="Rhea" id="RHEA-COMP:9945"/>
        <dbReference type="ChEBI" id="CHEBI:57705"/>
        <dbReference type="ChEBI" id="CHEBI:64479"/>
        <dbReference type="ChEBI" id="CHEBI:78827"/>
        <dbReference type="ChEBI" id="CHEBI:173225"/>
        <dbReference type="EC" id="2.3.1.129"/>
    </reaction>
</comment>
<dbReference type="HAMAP" id="MF_00387">
    <property type="entry name" value="LpxA"/>
    <property type="match status" value="1"/>
</dbReference>
<dbReference type="GO" id="GO:0005737">
    <property type="term" value="C:cytoplasm"/>
    <property type="evidence" value="ECO:0007669"/>
    <property type="project" value="UniProtKB-SubCell"/>
</dbReference>
<keyword evidence="6" id="KW-0963">Cytoplasm</keyword>
<dbReference type="GO" id="GO:0008780">
    <property type="term" value="F:acyl-[acyl-carrier-protein]-UDP-N-acetylglucosamine O-acyltransferase activity"/>
    <property type="evidence" value="ECO:0007669"/>
    <property type="project" value="UniProtKB-UniRule"/>
</dbReference>
<comment type="caution">
    <text evidence="8">The sequence shown here is derived from an EMBL/GenBank/DDBJ whole genome shotgun (WGS) entry which is preliminary data.</text>
</comment>
<dbReference type="Proteomes" id="UP000657177">
    <property type="component" value="Unassembled WGS sequence"/>
</dbReference>
<protein>
    <recommendedName>
        <fullName evidence="6">Acyl-[acyl-carrier-protein]--UDP-N-acetylglucosamine O-acyltransferase</fullName>
        <shortName evidence="6">UDP-N-acetylglucosamine acyltransferase</shortName>
        <ecNumber evidence="6">2.3.1.129</ecNumber>
    </recommendedName>
</protein>
<accession>A0A8J6HWZ8</accession>
<dbReference type="Pfam" id="PF13720">
    <property type="entry name" value="Acetyltransf_11"/>
    <property type="match status" value="1"/>
</dbReference>
<dbReference type="InterPro" id="IPR001451">
    <property type="entry name" value="Hexapep"/>
</dbReference>
<dbReference type="EC" id="2.3.1.129" evidence="6"/>
<proteinExistence type="inferred from homology"/>
<comment type="pathway">
    <text evidence="6">Glycolipid biosynthesis; lipid IV(A) biosynthesis; lipid IV(A) from (3R)-3-hydroxytetradecanoyl-[acyl-carrier-protein] and UDP-N-acetyl-alpha-D-glucosamine: step 1/6.</text>
</comment>
<evidence type="ECO:0000313" key="8">
    <source>
        <dbReference type="EMBL" id="MBA2132882.1"/>
    </source>
</evidence>
<organism evidence="8 9">
    <name type="scientific">Capillibacterium thermochitinicola</name>
    <dbReference type="NCBI Taxonomy" id="2699427"/>
    <lineage>
        <taxon>Bacteria</taxon>
        <taxon>Bacillati</taxon>
        <taxon>Bacillota</taxon>
        <taxon>Capillibacterium</taxon>
    </lineage>
</organism>
<dbReference type="Gene3D" id="2.160.10.10">
    <property type="entry name" value="Hexapeptide repeat proteins"/>
    <property type="match status" value="1"/>
</dbReference>
<comment type="subcellular location">
    <subcellularLocation>
        <location evidence="6">Cytoplasm</location>
    </subcellularLocation>
</comment>
<dbReference type="GO" id="GO:0016020">
    <property type="term" value="C:membrane"/>
    <property type="evidence" value="ECO:0007669"/>
    <property type="project" value="GOC"/>
</dbReference>
<keyword evidence="1 6" id="KW-0444">Lipid biosynthesis</keyword>
<feature type="domain" description="UDP N-acetylglucosamine O-acyltransferase C-terminal" evidence="7">
    <location>
        <begin position="186"/>
        <end position="267"/>
    </location>
</feature>
<comment type="function">
    <text evidence="6">Involved in the biosynthesis of lipid A, a phosphorylated glycolipid that anchors the lipopolysaccharide to the outer membrane of the cell.</text>
</comment>
<dbReference type="RefSeq" id="WP_181339339.1">
    <property type="nucleotide sequence ID" value="NZ_JAAKDE010000009.1"/>
</dbReference>
<sequence>MKVVENKVVTLREIHETAIVHPGAKLGKNVVIGPYAIIGENVELGDGCVVGPHVVIDGWTKIGCNNKFYHGASIGVEPQDLKFKGEKSFLFIGDGNVFRENVTVSRGTEGGGGETRIGNNNLFMAYSHVAHDCQVGNNVVIANCSALAGHVVVEDRVVIGGLTGVHQFTKIGKMAMMGACSKIVKDVPPFVIVDGNPARVAGINVVGLRRNGVPPEVREEIKRAYRILYRSNLTIEQAIEKMEHELQGTEEIDHFIRFLRSAERGICR</sequence>
<dbReference type="EMBL" id="JAAKDE010000009">
    <property type="protein sequence ID" value="MBA2132882.1"/>
    <property type="molecule type" value="Genomic_DNA"/>
</dbReference>
<keyword evidence="3 6" id="KW-0808">Transferase</keyword>
<dbReference type="InterPro" id="IPR010137">
    <property type="entry name" value="Lipid_A_LpxA"/>
</dbReference>
<dbReference type="UniPathway" id="UPA00359">
    <property type="reaction ID" value="UER00477"/>
</dbReference>
<evidence type="ECO:0000256" key="3">
    <source>
        <dbReference type="ARBA" id="ARBA00022679"/>
    </source>
</evidence>
<dbReference type="PIRSF" id="PIRSF000456">
    <property type="entry name" value="UDP-GlcNAc_acltr"/>
    <property type="match status" value="1"/>
</dbReference>
<dbReference type="Gene3D" id="1.20.1180.10">
    <property type="entry name" value="Udp N-acetylglucosamine O-acyltransferase, C-terminal domain"/>
    <property type="match status" value="1"/>
</dbReference>
<gene>
    <name evidence="6 8" type="primary">lpxA</name>
    <name evidence="8" type="ORF">G5B42_04915</name>
</gene>
<dbReference type="InterPro" id="IPR011004">
    <property type="entry name" value="Trimer_LpxA-like_sf"/>
</dbReference>
<keyword evidence="9" id="KW-1185">Reference proteome</keyword>
<reference evidence="8" key="1">
    <citation type="submission" date="2020-06" db="EMBL/GenBank/DDBJ databases">
        <title>Novel chitinolytic bacterium.</title>
        <authorList>
            <person name="Ungkulpasvich U."/>
            <person name="Kosugi A."/>
            <person name="Uke A."/>
        </authorList>
    </citation>
    <scope>NUCLEOTIDE SEQUENCE</scope>
    <source>
        <strain evidence="8">UUS1-1</strain>
    </source>
</reference>
<dbReference type="NCBIfam" id="TIGR01852">
    <property type="entry name" value="lipid_A_lpxA"/>
    <property type="match status" value="1"/>
</dbReference>
<comment type="similarity">
    <text evidence="6">Belongs to the transferase hexapeptide repeat family. LpxA subfamily.</text>
</comment>
<evidence type="ECO:0000313" key="9">
    <source>
        <dbReference type="Proteomes" id="UP000657177"/>
    </source>
</evidence>
<keyword evidence="4 6" id="KW-0443">Lipid metabolism</keyword>
<dbReference type="Pfam" id="PF00132">
    <property type="entry name" value="Hexapep"/>
    <property type="match status" value="2"/>
</dbReference>
<keyword evidence="2 6" id="KW-0441">Lipid A biosynthesis</keyword>
<evidence type="ECO:0000256" key="5">
    <source>
        <dbReference type="ARBA" id="ARBA00023315"/>
    </source>
</evidence>
<evidence type="ECO:0000256" key="2">
    <source>
        <dbReference type="ARBA" id="ARBA00022556"/>
    </source>
</evidence>
<keyword evidence="6" id="KW-0677">Repeat</keyword>
<dbReference type="CDD" id="cd03351">
    <property type="entry name" value="LbH_UDP-GlcNAc_AT"/>
    <property type="match status" value="1"/>
</dbReference>
<dbReference type="InterPro" id="IPR037157">
    <property type="entry name" value="Acetyltransf_C_sf"/>
</dbReference>
<name>A0A8J6HWZ8_9FIRM</name>
<evidence type="ECO:0000256" key="1">
    <source>
        <dbReference type="ARBA" id="ARBA00022516"/>
    </source>
</evidence>
<dbReference type="PANTHER" id="PTHR43480:SF1">
    <property type="entry name" value="ACYL-[ACYL-CARRIER-PROTEIN]--UDP-N-ACETYLGLUCOSAMINE O-ACYLTRANSFERASE, MITOCHONDRIAL-RELATED"/>
    <property type="match status" value="1"/>
</dbReference>
<dbReference type="AlphaFoldDB" id="A0A8J6HWZ8"/>
<dbReference type="PANTHER" id="PTHR43480">
    <property type="entry name" value="ACYL-[ACYL-CARRIER-PROTEIN]--UDP-N-ACETYLGLUCOSAMINE O-ACYLTRANSFERASE"/>
    <property type="match status" value="1"/>
</dbReference>
<dbReference type="InterPro" id="IPR029098">
    <property type="entry name" value="Acetyltransf_C"/>
</dbReference>
<keyword evidence="5 6" id="KW-0012">Acyltransferase</keyword>